<dbReference type="RefSeq" id="WP_170159513.1">
    <property type="nucleotide sequence ID" value="NZ_QXDL01000006.1"/>
</dbReference>
<keyword evidence="1 4" id="KW-0808">Transferase</keyword>
<evidence type="ECO:0000313" key="5">
    <source>
        <dbReference type="Proteomes" id="UP000265715"/>
    </source>
</evidence>
<evidence type="ECO:0000259" key="3">
    <source>
        <dbReference type="PROSITE" id="PS51186"/>
    </source>
</evidence>
<keyword evidence="2 4" id="KW-0012">Acyltransferase</keyword>
<dbReference type="EMBL" id="QXDL01000006">
    <property type="protein sequence ID" value="RIH90607.1"/>
    <property type="molecule type" value="Genomic_DNA"/>
</dbReference>
<gene>
    <name evidence="4" type="primary">mshD_1</name>
    <name evidence="4" type="ORF">Mterra_00307</name>
</gene>
<dbReference type="Proteomes" id="UP000265715">
    <property type="component" value="Unassembled WGS sequence"/>
</dbReference>
<protein>
    <submittedName>
        <fullName evidence="4">Mycothiol acetyltransferase</fullName>
        <ecNumber evidence="4">2.3.1.189</ecNumber>
    </submittedName>
</protein>
<sequence>MLIQAEIRSIDLRNASEAEYAALSDFANTLRAEILPDDPPVPLEERRRSWQSIPPVVEVPTWALWEGGRVVATASAEVLKLEENKHAMSFDVRVLPEFRRRGIARRLLAQVLETARRHQRRLLIANTSGRIPAGEAFMERLGAERGLETHTNQLELAHLDRELVRRWQEEARARALGYRLELVEGPYPEADYPAIADLVNVMNTAPRDRLEVEDFTMTPELLRHQERSAFASGGWRWSYFARDPGGRLAGYTEVYGHPNRPQVIHQGATGVRPEHRGAGLGRWLKAAMLERILQRQPHARFVRTGNADSNGPMLKINYELGFKPYISSVVWQVPADKVAGYLGEAAPG</sequence>
<dbReference type="AlphaFoldDB" id="A0A399F1F0"/>
<dbReference type="PANTHER" id="PTHR43877">
    <property type="entry name" value="AMINOALKYLPHOSPHONATE N-ACETYLTRANSFERASE-RELATED-RELATED"/>
    <property type="match status" value="1"/>
</dbReference>
<dbReference type="InterPro" id="IPR000182">
    <property type="entry name" value="GNAT_dom"/>
</dbReference>
<evidence type="ECO:0000256" key="1">
    <source>
        <dbReference type="ARBA" id="ARBA00022679"/>
    </source>
</evidence>
<organism evidence="4 5">
    <name type="scientific">Calidithermus terrae</name>
    <dbReference type="NCBI Taxonomy" id="1408545"/>
    <lineage>
        <taxon>Bacteria</taxon>
        <taxon>Thermotogati</taxon>
        <taxon>Deinococcota</taxon>
        <taxon>Deinococci</taxon>
        <taxon>Thermales</taxon>
        <taxon>Thermaceae</taxon>
        <taxon>Calidithermus</taxon>
    </lineage>
</organism>
<dbReference type="Gene3D" id="3.40.630.30">
    <property type="match status" value="1"/>
</dbReference>
<name>A0A399F1F0_9DEIN</name>
<dbReference type="Pfam" id="PF00583">
    <property type="entry name" value="Acetyltransf_1"/>
    <property type="match status" value="2"/>
</dbReference>
<accession>A0A399F1F0</accession>
<dbReference type="PROSITE" id="PS51186">
    <property type="entry name" value="GNAT"/>
    <property type="match status" value="2"/>
</dbReference>
<evidence type="ECO:0000313" key="4">
    <source>
        <dbReference type="EMBL" id="RIH90607.1"/>
    </source>
</evidence>
<evidence type="ECO:0000256" key="2">
    <source>
        <dbReference type="ARBA" id="ARBA00023315"/>
    </source>
</evidence>
<dbReference type="InterPro" id="IPR016181">
    <property type="entry name" value="Acyl_CoA_acyltransferase"/>
</dbReference>
<dbReference type="SUPFAM" id="SSF55729">
    <property type="entry name" value="Acyl-CoA N-acyltransferases (Nat)"/>
    <property type="match status" value="2"/>
</dbReference>
<keyword evidence="5" id="KW-1185">Reference proteome</keyword>
<proteinExistence type="predicted"/>
<comment type="caution">
    <text evidence="4">The sequence shown here is derived from an EMBL/GenBank/DDBJ whole genome shotgun (WGS) entry which is preliminary data.</text>
</comment>
<dbReference type="InterPro" id="IPR050832">
    <property type="entry name" value="Bact_Acetyltransf"/>
</dbReference>
<reference evidence="4 5" key="1">
    <citation type="submission" date="2018-08" db="EMBL/GenBank/DDBJ databases">
        <title>Meiothermus terrae DSM 26712 genome sequencing project.</title>
        <authorList>
            <person name="Da Costa M.S."/>
            <person name="Albuquerque L."/>
            <person name="Raposo P."/>
            <person name="Froufe H.J.C."/>
            <person name="Barroso C.S."/>
            <person name="Egas C."/>
        </authorList>
    </citation>
    <scope>NUCLEOTIDE SEQUENCE [LARGE SCALE GENOMIC DNA]</scope>
    <source>
        <strain evidence="4 5">DSM 26712</strain>
    </source>
</reference>
<feature type="domain" description="N-acetyltransferase" evidence="3">
    <location>
        <begin position="10"/>
        <end position="199"/>
    </location>
</feature>
<dbReference type="CDD" id="cd04301">
    <property type="entry name" value="NAT_SF"/>
    <property type="match status" value="2"/>
</dbReference>
<dbReference type="EC" id="2.3.1.189" evidence="4"/>
<dbReference type="GO" id="GO:0035447">
    <property type="term" value="F:mycothiol synthase activity"/>
    <property type="evidence" value="ECO:0007669"/>
    <property type="project" value="UniProtKB-EC"/>
</dbReference>
<feature type="domain" description="N-acetyltransferase" evidence="3">
    <location>
        <begin position="199"/>
        <end position="347"/>
    </location>
</feature>